<name>A0A8S5QTR4_9CAUD</name>
<dbReference type="InterPro" id="IPR057876">
    <property type="entry name" value="crAss_THA"/>
</dbReference>
<dbReference type="EMBL" id="BK015733">
    <property type="protein sequence ID" value="DAE22480.1"/>
    <property type="molecule type" value="Genomic_DNA"/>
</dbReference>
<protein>
    <submittedName>
        <fullName evidence="1">Uncharacterized protein</fullName>
    </submittedName>
</protein>
<proteinExistence type="predicted"/>
<organism evidence="1">
    <name type="scientific">CrAss-like virus sp. ctDAq1</name>
    <dbReference type="NCBI Taxonomy" id="2826822"/>
    <lineage>
        <taxon>Viruses</taxon>
        <taxon>Duplodnaviria</taxon>
        <taxon>Heunggongvirae</taxon>
        <taxon>Uroviricota</taxon>
        <taxon>Caudoviricetes</taxon>
        <taxon>Crassvirales</taxon>
    </lineage>
</organism>
<dbReference type="Pfam" id="PF25724">
    <property type="entry name" value="crAss_THA"/>
    <property type="match status" value="1"/>
</dbReference>
<sequence>MIDIISAYLCKDTGTLRISVKIKGDSYYKDVFIDKIIIDNNNTFSPQGPGENPVYTATVKEDLKFYHIDIPASMIAGGIYRKILYIYAIARGVPGSDTPCGADDNTTLKVVADFESFYKRLLRFLPEMEKKCDIPMEFTDSYLRMTGVKLALTTCNYAYANYLWGMFNVEKSDCGDNLLISKPCGCNG</sequence>
<accession>A0A8S5QTR4</accession>
<evidence type="ECO:0000313" key="1">
    <source>
        <dbReference type="EMBL" id="DAE22480.1"/>
    </source>
</evidence>
<reference evidence="1" key="1">
    <citation type="journal article" date="2021" name="Proc. Natl. Acad. Sci. U.S.A.">
        <title>A Catalog of Tens of Thousands of Viruses from Human Metagenomes Reveals Hidden Associations with Chronic Diseases.</title>
        <authorList>
            <person name="Tisza M.J."/>
            <person name="Buck C.B."/>
        </authorList>
    </citation>
    <scope>NUCLEOTIDE SEQUENCE</scope>
    <source>
        <strain evidence="1">CtDAq1</strain>
    </source>
</reference>